<dbReference type="EMBL" id="JAOB01000006">
    <property type="protein sequence ID" value="EUA76448.1"/>
    <property type="molecule type" value="Genomic_DNA"/>
</dbReference>
<dbReference type="PATRIC" id="fig|1299334.3.peg.465"/>
<sequence>MPALTLEAAAVVVDPSDLAMEFNELTLVIGVFARYAAVRTGSKGC</sequence>
<reference evidence="1" key="1">
    <citation type="submission" date="2014-01" db="EMBL/GenBank/DDBJ databases">
        <authorList>
            <person name="Brown-Elliot B."/>
            <person name="Wallace R."/>
            <person name="Lenaerts A."/>
            <person name="Ordway D."/>
            <person name="DeGroote M.A."/>
            <person name="Parker T."/>
            <person name="Sizemore C."/>
            <person name="Tallon L.J."/>
            <person name="Sadzewicz L.K."/>
            <person name="Sengamalay N."/>
            <person name="Fraser C.M."/>
            <person name="Hine E."/>
            <person name="Shefchek K.A."/>
            <person name="Das S.P."/>
            <person name="Tettelin H."/>
        </authorList>
    </citation>
    <scope>NUCLEOTIDE SEQUENCE [LARGE SCALE GENOMIC DNA]</scope>
    <source>
        <strain evidence="1">4042</strain>
    </source>
</reference>
<dbReference type="AlphaFoldDB" id="X8E8Y9"/>
<comment type="caution">
    <text evidence="1">The sequence shown here is derived from an EMBL/GenBank/DDBJ whole genome shotgun (WGS) entry which is preliminary data.</text>
</comment>
<organism evidence="1">
    <name type="scientific">Mycobacterium xenopi 4042</name>
    <dbReference type="NCBI Taxonomy" id="1299334"/>
    <lineage>
        <taxon>Bacteria</taxon>
        <taxon>Bacillati</taxon>
        <taxon>Actinomycetota</taxon>
        <taxon>Actinomycetes</taxon>
        <taxon>Mycobacteriales</taxon>
        <taxon>Mycobacteriaceae</taxon>
        <taxon>Mycobacterium</taxon>
    </lineage>
</organism>
<name>X8E8Y9_MYCXE</name>
<accession>X8E8Y9</accession>
<proteinExistence type="predicted"/>
<gene>
    <name evidence="1" type="ORF">I553_7443</name>
</gene>
<evidence type="ECO:0000313" key="1">
    <source>
        <dbReference type="EMBL" id="EUA76448.1"/>
    </source>
</evidence>
<protein>
    <submittedName>
        <fullName evidence="1">Uncharacterized protein</fullName>
    </submittedName>
</protein>